<proteinExistence type="inferred from homology"/>
<evidence type="ECO:0000259" key="8">
    <source>
        <dbReference type="Pfam" id="PF02397"/>
    </source>
</evidence>
<dbReference type="GO" id="GO:0016780">
    <property type="term" value="F:phosphotransferase activity, for other substituted phosphate groups"/>
    <property type="evidence" value="ECO:0007669"/>
    <property type="project" value="TreeGrafter"/>
</dbReference>
<keyword evidence="10" id="KW-1185">Reference proteome</keyword>
<dbReference type="InterPro" id="IPR017475">
    <property type="entry name" value="EPS_sugar_tfrase"/>
</dbReference>
<feature type="transmembrane region" description="Helical" evidence="7">
    <location>
        <begin position="260"/>
        <end position="284"/>
    </location>
</feature>
<evidence type="ECO:0000256" key="7">
    <source>
        <dbReference type="SAM" id="Phobius"/>
    </source>
</evidence>
<feature type="transmembrane region" description="Helical" evidence="7">
    <location>
        <begin position="12"/>
        <end position="34"/>
    </location>
</feature>
<gene>
    <name evidence="9" type="ORF">EDD78_11378</name>
</gene>
<reference evidence="9 10" key="1">
    <citation type="submission" date="2019-03" db="EMBL/GenBank/DDBJ databases">
        <title>Genomic Encyclopedia of Type Strains, Phase IV (KMG-IV): sequencing the most valuable type-strain genomes for metagenomic binning, comparative biology and taxonomic classification.</title>
        <authorList>
            <person name="Goeker M."/>
        </authorList>
    </citation>
    <scope>NUCLEOTIDE SEQUENCE [LARGE SCALE GENOMIC DNA]</scope>
    <source>
        <strain evidence="9 10">DSM 100433</strain>
    </source>
</reference>
<dbReference type="Proteomes" id="UP000294682">
    <property type="component" value="Unassembled WGS sequence"/>
</dbReference>
<name>A0A9X8Y7C2_9FIRM</name>
<evidence type="ECO:0000256" key="1">
    <source>
        <dbReference type="ARBA" id="ARBA00004141"/>
    </source>
</evidence>
<dbReference type="NCBIfam" id="TIGR03025">
    <property type="entry name" value="EPS_sugtrans"/>
    <property type="match status" value="1"/>
</dbReference>
<keyword evidence="4 7" id="KW-0812">Transmembrane</keyword>
<dbReference type="PANTHER" id="PTHR30576">
    <property type="entry name" value="COLANIC BIOSYNTHESIS UDP-GLUCOSE LIPID CARRIER TRANSFERASE"/>
    <property type="match status" value="1"/>
</dbReference>
<feature type="transmembrane region" description="Helical" evidence="7">
    <location>
        <begin position="49"/>
        <end position="67"/>
    </location>
</feature>
<keyword evidence="5 7" id="KW-1133">Transmembrane helix</keyword>
<dbReference type="GO" id="GO:0016020">
    <property type="term" value="C:membrane"/>
    <property type="evidence" value="ECO:0007669"/>
    <property type="project" value="UniProtKB-SubCell"/>
</dbReference>
<feature type="domain" description="Bacterial sugar transferase" evidence="8">
    <location>
        <begin position="255"/>
        <end position="435"/>
    </location>
</feature>
<dbReference type="RefSeq" id="WP_132085196.1">
    <property type="nucleotide sequence ID" value="NZ_SLUK01000013.1"/>
</dbReference>
<feature type="transmembrane region" description="Helical" evidence="7">
    <location>
        <begin position="79"/>
        <end position="100"/>
    </location>
</feature>
<keyword evidence="3" id="KW-0808">Transferase</keyword>
<evidence type="ECO:0000256" key="4">
    <source>
        <dbReference type="ARBA" id="ARBA00022692"/>
    </source>
</evidence>
<feature type="transmembrane region" description="Helical" evidence="7">
    <location>
        <begin position="112"/>
        <end position="134"/>
    </location>
</feature>
<evidence type="ECO:0000313" key="9">
    <source>
        <dbReference type="EMBL" id="TCL41604.1"/>
    </source>
</evidence>
<protein>
    <submittedName>
        <fullName evidence="9">Exopolysaccharide biosynthesis polyprenyl glycosylphosphotransferase</fullName>
    </submittedName>
</protein>
<sequence>MEQQKKRYKYRRTIMLLCRLLLLLAVTGLFVLIWDVSYTQTRFYYKGNFVVILIYCLVYFAFNSMYGGFKTGSARYGEVLYSNGLALVFVNVVTYLQLSLVGRRMLEAAPMVVLWLLQFFTTTVITYFSNFVYFKIYPVRDVLIICRDIERAERLTARVKSIRERYKLQRIMTQEKDPGEIKRAILRVNTVMISDIDLNLRNEIVDFCYEQGVRVYIVPNVEDIIISTAQSTHIFDSPVLLCKNYQLTTEQRLLKRGVDILVSAFGLILASPFMLAVALAIKLYDGGPVLYRQRRLTDHDRVFELYKFRSMRVDAERDGVARLAQKNDERITPVGKVIRATRLDELPQLINILRGDMSVVGPRPERPELVEENIKQFPEFKYRTKVKAGLTGYAQVYGKYNTTPEDKLLMDLLYIERYSLLMDFKLMFLTFKILFLKDSTEGVDAPEQNHR</sequence>
<accession>A0A9X8Y7C2</accession>
<dbReference type="EMBL" id="SLUK01000013">
    <property type="protein sequence ID" value="TCL41604.1"/>
    <property type="molecule type" value="Genomic_DNA"/>
</dbReference>
<evidence type="ECO:0000313" key="10">
    <source>
        <dbReference type="Proteomes" id="UP000294682"/>
    </source>
</evidence>
<evidence type="ECO:0000256" key="3">
    <source>
        <dbReference type="ARBA" id="ARBA00022679"/>
    </source>
</evidence>
<organism evidence="9 10">
    <name type="scientific">Harryflintia acetispora</name>
    <dbReference type="NCBI Taxonomy" id="1849041"/>
    <lineage>
        <taxon>Bacteria</taxon>
        <taxon>Bacillati</taxon>
        <taxon>Bacillota</taxon>
        <taxon>Clostridia</taxon>
        <taxon>Eubacteriales</taxon>
        <taxon>Oscillospiraceae</taxon>
        <taxon>Harryflintia</taxon>
    </lineage>
</organism>
<comment type="subcellular location">
    <subcellularLocation>
        <location evidence="1">Membrane</location>
        <topology evidence="1">Multi-pass membrane protein</topology>
    </subcellularLocation>
</comment>
<dbReference type="InterPro" id="IPR003362">
    <property type="entry name" value="Bact_transf"/>
</dbReference>
<comment type="similarity">
    <text evidence="2">Belongs to the bacterial sugar transferase family.</text>
</comment>
<dbReference type="AlphaFoldDB" id="A0A9X8Y7C2"/>
<evidence type="ECO:0000256" key="5">
    <source>
        <dbReference type="ARBA" id="ARBA00022989"/>
    </source>
</evidence>
<comment type="caution">
    <text evidence="9">The sequence shown here is derived from an EMBL/GenBank/DDBJ whole genome shotgun (WGS) entry which is preliminary data.</text>
</comment>
<dbReference type="PANTHER" id="PTHR30576:SF0">
    <property type="entry name" value="UNDECAPRENYL-PHOSPHATE N-ACETYLGALACTOSAMINYL 1-PHOSPHATE TRANSFERASE-RELATED"/>
    <property type="match status" value="1"/>
</dbReference>
<keyword evidence="6 7" id="KW-0472">Membrane</keyword>
<evidence type="ECO:0000256" key="2">
    <source>
        <dbReference type="ARBA" id="ARBA00006464"/>
    </source>
</evidence>
<dbReference type="Pfam" id="PF02397">
    <property type="entry name" value="Bac_transf"/>
    <property type="match status" value="1"/>
</dbReference>
<evidence type="ECO:0000256" key="6">
    <source>
        <dbReference type="ARBA" id="ARBA00023136"/>
    </source>
</evidence>